<keyword evidence="9" id="KW-1185">Reference proteome</keyword>
<dbReference type="InterPro" id="IPR015422">
    <property type="entry name" value="PyrdxlP-dep_Trfase_small"/>
</dbReference>
<dbReference type="InterPro" id="IPR004839">
    <property type="entry name" value="Aminotransferase_I/II_large"/>
</dbReference>
<dbReference type="SUPFAM" id="SSF53383">
    <property type="entry name" value="PLP-dependent transferases"/>
    <property type="match status" value="1"/>
</dbReference>
<accession>A0ABR4RJZ5</accession>
<reference evidence="8 9" key="1">
    <citation type="submission" date="2014-03" db="EMBL/GenBank/DDBJ databases">
        <title>Genome sequence of Bordetella bronchiseptica.</title>
        <authorList>
            <person name="Harvill E."/>
            <person name="Goodfield L.L."/>
            <person name="Ivanov Y.V."/>
            <person name="Meyer J.A."/>
            <person name="Muse S.J."/>
            <person name="Jacobs N."/>
            <person name="Bendor L."/>
            <person name="Smallridge W.E."/>
            <person name="Brinkac L.M."/>
            <person name="Sanka R."/>
            <person name="Kim M."/>
            <person name="Losada L."/>
        </authorList>
    </citation>
    <scope>NUCLEOTIDE SEQUENCE [LARGE SCALE GENOMIC DNA]</scope>
    <source>
        <strain evidence="8 9">00-P-2796</strain>
    </source>
</reference>
<comment type="similarity">
    <text evidence="2 6">Belongs to the class-I pyridoxal-phosphate-dependent aminotransferase family.</text>
</comment>
<evidence type="ECO:0000256" key="1">
    <source>
        <dbReference type="ARBA" id="ARBA00001933"/>
    </source>
</evidence>
<keyword evidence="4 6" id="KW-0808">Transferase</keyword>
<evidence type="ECO:0000313" key="9">
    <source>
        <dbReference type="Proteomes" id="UP000025756"/>
    </source>
</evidence>
<dbReference type="Pfam" id="PF00155">
    <property type="entry name" value="Aminotran_1_2"/>
    <property type="match status" value="1"/>
</dbReference>
<evidence type="ECO:0000256" key="4">
    <source>
        <dbReference type="ARBA" id="ARBA00022679"/>
    </source>
</evidence>
<keyword evidence="3 6" id="KW-0032">Aminotransferase</keyword>
<proteinExistence type="inferred from homology"/>
<dbReference type="InterPro" id="IPR050596">
    <property type="entry name" value="AspAT/PAT-like"/>
</dbReference>
<evidence type="ECO:0000256" key="3">
    <source>
        <dbReference type="ARBA" id="ARBA00022576"/>
    </source>
</evidence>
<evidence type="ECO:0000256" key="6">
    <source>
        <dbReference type="RuleBase" id="RU000481"/>
    </source>
</evidence>
<evidence type="ECO:0000313" key="8">
    <source>
        <dbReference type="EMBL" id="KCV38090.1"/>
    </source>
</evidence>
<keyword evidence="5" id="KW-0663">Pyridoxal phosphate</keyword>
<protein>
    <recommendedName>
        <fullName evidence="6">Aminotransferase</fullName>
        <ecNumber evidence="6">2.6.1.-</ecNumber>
    </recommendedName>
</protein>
<dbReference type="Gene3D" id="3.90.1150.10">
    <property type="entry name" value="Aspartate Aminotransferase, domain 1"/>
    <property type="match status" value="1"/>
</dbReference>
<dbReference type="EMBL" id="JGWH01000017">
    <property type="protein sequence ID" value="KCV38090.1"/>
    <property type="molecule type" value="Genomic_DNA"/>
</dbReference>
<evidence type="ECO:0000256" key="5">
    <source>
        <dbReference type="ARBA" id="ARBA00022898"/>
    </source>
</evidence>
<dbReference type="EC" id="2.6.1.-" evidence="6"/>
<dbReference type="InterPro" id="IPR015421">
    <property type="entry name" value="PyrdxlP-dep_Trfase_major"/>
</dbReference>
<dbReference type="Gene3D" id="3.40.640.10">
    <property type="entry name" value="Type I PLP-dependent aspartate aminotransferase-like (Major domain)"/>
    <property type="match status" value="1"/>
</dbReference>
<dbReference type="InterPro" id="IPR015424">
    <property type="entry name" value="PyrdxlP-dep_Trfase"/>
</dbReference>
<dbReference type="GO" id="GO:0008483">
    <property type="term" value="F:transaminase activity"/>
    <property type="evidence" value="ECO:0007669"/>
    <property type="project" value="UniProtKB-KW"/>
</dbReference>
<comment type="cofactor">
    <cofactor evidence="1 6">
        <name>pyridoxal 5'-phosphate</name>
        <dbReference type="ChEBI" id="CHEBI:597326"/>
    </cofactor>
</comment>
<dbReference type="InterPro" id="IPR004838">
    <property type="entry name" value="NHTrfase_class1_PyrdxlP-BS"/>
</dbReference>
<feature type="domain" description="Aminotransferase class I/classII large" evidence="7">
    <location>
        <begin position="50"/>
        <end position="410"/>
    </location>
</feature>
<evidence type="ECO:0000256" key="2">
    <source>
        <dbReference type="ARBA" id="ARBA00007441"/>
    </source>
</evidence>
<dbReference type="Proteomes" id="UP000025756">
    <property type="component" value="Unassembled WGS sequence"/>
</dbReference>
<dbReference type="PANTHER" id="PTHR46383">
    <property type="entry name" value="ASPARTATE AMINOTRANSFERASE"/>
    <property type="match status" value="1"/>
</dbReference>
<organism evidence="8 9">
    <name type="scientific">Bordetella bronchiseptica 00-P-2796</name>
    <dbReference type="NCBI Taxonomy" id="1331199"/>
    <lineage>
        <taxon>Bacteria</taxon>
        <taxon>Pseudomonadati</taxon>
        <taxon>Pseudomonadota</taxon>
        <taxon>Betaproteobacteria</taxon>
        <taxon>Burkholderiales</taxon>
        <taxon>Alcaligenaceae</taxon>
        <taxon>Bordetella</taxon>
    </lineage>
</organism>
<gene>
    <name evidence="8" type="ORF">L490_4553</name>
</gene>
<name>A0ABR4RJZ5_BORBO</name>
<evidence type="ECO:0000259" key="7">
    <source>
        <dbReference type="Pfam" id="PF00155"/>
    </source>
</evidence>
<dbReference type="CDD" id="cd00609">
    <property type="entry name" value="AAT_like"/>
    <property type="match status" value="1"/>
</dbReference>
<comment type="caution">
    <text evidence="8">The sequence shown here is derived from an EMBL/GenBank/DDBJ whole genome shotgun (WGS) entry which is preliminary data.</text>
</comment>
<dbReference type="PROSITE" id="PS00105">
    <property type="entry name" value="AA_TRANSFER_CLASS_1"/>
    <property type="match status" value="1"/>
</dbReference>
<sequence length="421" mass="45270">MAFPILDFPLNPMSRADLDTRLSDRLAASRPSATGAVSELARRLAAEGRSVISLSEGELDFDTPAHIQQAAIDAIKGGQTRYTSVGGTPALKAAIARKFARDHQLDYAPAELIAATGAKQILFNALLATIDPGDEALVVAPFWVSYTEMARIAGGTPVVITPDAANQFKLTPELLAAHITPRTRWLILNGPCNPSGALYSREELAALAEVVRQHPRLLVMSDDIYEQLVYEGKFTSFVEAAPDMRERTLTINGVSKTYAMTGWRLGYAGGPAWLIKALELLQSQSTSNPSSISQAAAAAALDGPQDFLQDWRASLSSRRDMALSVLRDAAPAMTFTRPPAAFYLFADCSQAIGMRTPKGERIGDDADFARYLLEEAGVAAVPGSAFGLAPYLRLTFCVAEARLRQACERIVAACARLARPA</sequence>
<dbReference type="PANTHER" id="PTHR46383:SF1">
    <property type="entry name" value="ASPARTATE AMINOTRANSFERASE"/>
    <property type="match status" value="1"/>
</dbReference>